<comment type="caution">
    <text evidence="1">The sequence shown here is derived from an EMBL/GenBank/DDBJ whole genome shotgun (WGS) entry which is preliminary data.</text>
</comment>
<evidence type="ECO:0000313" key="1">
    <source>
        <dbReference type="EMBL" id="KAJ0020720.1"/>
    </source>
</evidence>
<evidence type="ECO:0000313" key="2">
    <source>
        <dbReference type="Proteomes" id="UP001163603"/>
    </source>
</evidence>
<dbReference type="Proteomes" id="UP001163603">
    <property type="component" value="Chromosome 11"/>
</dbReference>
<proteinExistence type="predicted"/>
<protein>
    <submittedName>
        <fullName evidence="1">Uncharacterized protein</fullName>
    </submittedName>
</protein>
<keyword evidence="2" id="KW-1185">Reference proteome</keyword>
<dbReference type="EMBL" id="CM047746">
    <property type="protein sequence ID" value="KAJ0020720.1"/>
    <property type="molecule type" value="Genomic_DNA"/>
</dbReference>
<gene>
    <name evidence="1" type="ORF">Pint_31681</name>
</gene>
<name>A0ACC0XQH1_9ROSI</name>
<accession>A0ACC0XQH1</accession>
<sequence>MNDISHLSMVKTRRKSSLFGSANTKQPSQLVPDSDQNPQAPKTQFTKLSSLSLNTVLLYDWWLVKAKEHKRLAVGGFAPRESLGVRSFCSAAVAKRHDTTTLETVDGITVKLSGFINRSRTQLNGFPLEVCNPFRLGFPYFWEEYGNQYCGQEYPDKGNPSRPNFVQVNMCSSTIQPVSLDDIHVTRIRDLLLFPQGDSGNDEVFRKFSCNIAADETPSDPENVKADWQYKDHDVILDATETRAEEFHSDLTMEMNVLSPSKGVTERSMPASGNTEIRRPHSTAYYVQNGTPSIPSKYKVTPKYKDDDGQFKKSTDFITPSRGVITRSMARLKNLGNKLEENISLQSSTQCNNSASVLSSKTTGIQSRKTETRSDSRGSSVRRSNRLKKRK</sequence>
<reference evidence="2" key="1">
    <citation type="journal article" date="2023" name="G3 (Bethesda)">
        <title>Genome assembly and association tests identify interacting loci associated with vigor, precocity, and sex in interspecific pistachio rootstocks.</title>
        <authorList>
            <person name="Palmer W."/>
            <person name="Jacygrad E."/>
            <person name="Sagayaradj S."/>
            <person name="Cavanaugh K."/>
            <person name="Han R."/>
            <person name="Bertier L."/>
            <person name="Beede B."/>
            <person name="Kafkas S."/>
            <person name="Golino D."/>
            <person name="Preece J."/>
            <person name="Michelmore R."/>
        </authorList>
    </citation>
    <scope>NUCLEOTIDE SEQUENCE [LARGE SCALE GENOMIC DNA]</scope>
</reference>
<organism evidence="1 2">
    <name type="scientific">Pistacia integerrima</name>
    <dbReference type="NCBI Taxonomy" id="434235"/>
    <lineage>
        <taxon>Eukaryota</taxon>
        <taxon>Viridiplantae</taxon>
        <taxon>Streptophyta</taxon>
        <taxon>Embryophyta</taxon>
        <taxon>Tracheophyta</taxon>
        <taxon>Spermatophyta</taxon>
        <taxon>Magnoliopsida</taxon>
        <taxon>eudicotyledons</taxon>
        <taxon>Gunneridae</taxon>
        <taxon>Pentapetalae</taxon>
        <taxon>rosids</taxon>
        <taxon>malvids</taxon>
        <taxon>Sapindales</taxon>
        <taxon>Anacardiaceae</taxon>
        <taxon>Pistacia</taxon>
    </lineage>
</organism>